<keyword evidence="1" id="KW-0812">Transmembrane</keyword>
<protein>
    <submittedName>
        <fullName evidence="2">Uncharacterized protein</fullName>
    </submittedName>
</protein>
<gene>
    <name evidence="2" type="primary">orf126</name>
</gene>
<feature type="transmembrane region" description="Helical" evidence="1">
    <location>
        <begin position="6"/>
        <end position="22"/>
    </location>
</feature>
<name>A0A482DRF0_9PEZI</name>
<accession>A0A482DRF0</accession>
<keyword evidence="2" id="KW-0496">Mitochondrion</keyword>
<dbReference type="AlphaFoldDB" id="A0A482DRF0"/>
<sequence>MIGKSIIAPGLIIAFLRILRLFSFTGMKWAPNPSNLLGKNAINCKIKKLIIKIKTTKFCVTEVTRNNPPNIPIPFSMHGMCKLSKAKKVEYSNIIVVILLWDIVLSCLIVTAFINNIMQEDNINIK</sequence>
<proteinExistence type="predicted"/>
<geneLocation type="mitochondrion" evidence="2"/>
<keyword evidence="1" id="KW-0472">Membrane</keyword>
<reference evidence="2" key="1">
    <citation type="submission" date="2019-02" db="EMBL/GenBank/DDBJ databases">
        <authorList>
            <person name="Fang M.L."/>
            <person name="Zhang Y."/>
        </authorList>
    </citation>
    <scope>NUCLEOTIDE SEQUENCE</scope>
    <source>
        <strain evidence="2">YMF1.01838</strain>
    </source>
</reference>
<organism evidence="2">
    <name type="scientific">Dactylella sp</name>
    <dbReference type="NCBI Taxonomy" id="1814903"/>
    <lineage>
        <taxon>Eukaryota</taxon>
        <taxon>Fungi</taxon>
        <taxon>Dikarya</taxon>
        <taxon>Ascomycota</taxon>
        <taxon>Pezizomycotina</taxon>
        <taxon>Orbiliomycetes</taxon>
        <taxon>Orbiliales</taxon>
        <taxon>Orbiliaceae</taxon>
        <taxon>Dactylella</taxon>
    </lineage>
</organism>
<dbReference type="EMBL" id="MK550697">
    <property type="protein sequence ID" value="QBM09612.1"/>
    <property type="molecule type" value="Genomic_DNA"/>
</dbReference>
<evidence type="ECO:0000313" key="2">
    <source>
        <dbReference type="EMBL" id="QBM09612.1"/>
    </source>
</evidence>
<keyword evidence="1" id="KW-1133">Transmembrane helix</keyword>
<feature type="transmembrane region" description="Helical" evidence="1">
    <location>
        <begin position="94"/>
        <end position="114"/>
    </location>
</feature>
<evidence type="ECO:0000256" key="1">
    <source>
        <dbReference type="SAM" id="Phobius"/>
    </source>
</evidence>